<dbReference type="GO" id="GO:0043565">
    <property type="term" value="F:sequence-specific DNA binding"/>
    <property type="evidence" value="ECO:0007669"/>
    <property type="project" value="InterPro"/>
</dbReference>
<evidence type="ECO:0000313" key="2">
    <source>
        <dbReference type="Proteomes" id="UP000002704"/>
    </source>
</evidence>
<name>Q3KAG7_PSEPF</name>
<dbReference type="Proteomes" id="UP000002704">
    <property type="component" value="Chromosome"/>
</dbReference>
<reference evidence="1 2" key="1">
    <citation type="journal article" date="2009" name="Genome Biol.">
        <title>Genomic and genetic analyses of diversity and plant interactions of Pseudomonas fluorescens.</title>
        <authorList>
            <person name="Silby M.W."/>
            <person name="Cerdeno-Tarraga A.M."/>
            <person name="Vernikos G.S."/>
            <person name="Giddens S.R."/>
            <person name="Jackson R.W."/>
            <person name="Preston G.M."/>
            <person name="Zhang X.X."/>
            <person name="Moon C.D."/>
            <person name="Gehrig S.M."/>
            <person name="Godfrey S.A."/>
            <person name="Knight C.G."/>
            <person name="Malone J.G."/>
            <person name="Robinson Z."/>
            <person name="Spiers A.J."/>
            <person name="Harris S."/>
            <person name="Challis G.L."/>
            <person name="Yaxley A.M."/>
            <person name="Harris D."/>
            <person name="Seeger K."/>
            <person name="Murphy L."/>
            <person name="Rutter S."/>
            <person name="Squares R."/>
            <person name="Quail M.A."/>
            <person name="Saunders E."/>
            <person name="Mavromatis K."/>
            <person name="Brettin T.S."/>
            <person name="Bentley S.D."/>
            <person name="Hothersall J."/>
            <person name="Stephens E."/>
            <person name="Thomas C.M."/>
            <person name="Parkhill J."/>
            <person name="Levy S.B."/>
            <person name="Rainey P.B."/>
            <person name="Thomson N.R."/>
        </authorList>
    </citation>
    <scope>NUCLEOTIDE SEQUENCE [LARGE SCALE GENOMIC DNA]</scope>
    <source>
        <strain evidence="1 2">Pf0-1</strain>
    </source>
</reference>
<protein>
    <submittedName>
        <fullName evidence="1">Uncharacterized protein</fullName>
    </submittedName>
</protein>
<dbReference type="RefSeq" id="WP_011334863.1">
    <property type="nucleotide sequence ID" value="NC_007492.2"/>
</dbReference>
<accession>Q3KAG7</accession>
<dbReference type="HOGENOM" id="CLU_952701_0_0_6"/>
<dbReference type="SUPFAM" id="SSF48295">
    <property type="entry name" value="TrpR-like"/>
    <property type="match status" value="1"/>
</dbReference>
<dbReference type="InterPro" id="IPR010921">
    <property type="entry name" value="Trp_repressor/repl_initiator"/>
</dbReference>
<organism evidence="1 2">
    <name type="scientific">Pseudomonas fluorescens (strain Pf0-1)</name>
    <dbReference type="NCBI Taxonomy" id="205922"/>
    <lineage>
        <taxon>Bacteria</taxon>
        <taxon>Pseudomonadati</taxon>
        <taxon>Pseudomonadota</taxon>
        <taxon>Gammaproteobacteria</taxon>
        <taxon>Pseudomonadales</taxon>
        <taxon>Pseudomonadaceae</taxon>
        <taxon>Pseudomonas</taxon>
    </lineage>
</organism>
<dbReference type="EMBL" id="CP000094">
    <property type="protein sequence ID" value="ABA75237.1"/>
    <property type="molecule type" value="Genomic_DNA"/>
</dbReference>
<evidence type="ECO:0000313" key="1">
    <source>
        <dbReference type="EMBL" id="ABA75237.1"/>
    </source>
</evidence>
<gene>
    <name evidence="1" type="ordered locus">Pfl01_3499</name>
</gene>
<dbReference type="AlphaFoldDB" id="Q3KAG7"/>
<dbReference type="KEGG" id="pfo:Pfl01_3499"/>
<sequence>MLQPKQTPLLTQDQLASIELEVSAKADAWLAHNLKQPRSSEQNTKPKSNRGANLRIMLNPFYSYVGTTTGRGRYPAFAMDIIEGVARLDWYGQKHRNIPLSVYKLCVILESLPVITKDTIQDLFHYRDKQAQRYYNAIELIVPRMMEARPTKLIDLMSGVEVSSLRESEWDDIDDVCQPTPEELAKLHHDLRTFTEYGSEAFYNAYWGFDSDEQYARKDYTLEDAQKHSRELRANPKKAVVLSLLNGGLNVSEVQKQTGVSRPTITKWRDEKKAA</sequence>
<proteinExistence type="predicted"/>